<dbReference type="Proteomes" id="UP000315673">
    <property type="component" value="Chromosome"/>
</dbReference>
<gene>
    <name evidence="8" type="ORF">FPZ24_10635</name>
</gene>
<keyword evidence="4" id="KW-0798">TonB box</keyword>
<dbReference type="InterPro" id="IPR012910">
    <property type="entry name" value="Plug_dom"/>
</dbReference>
<dbReference type="InterPro" id="IPR000531">
    <property type="entry name" value="Beta-barrel_TonB"/>
</dbReference>
<reference evidence="8 9" key="1">
    <citation type="submission" date="2019-07" db="EMBL/GenBank/DDBJ databases">
        <title>Full genome sequence of Sphingomonas sp. 4R-6-7(HKS19).</title>
        <authorList>
            <person name="Im W.-T."/>
        </authorList>
    </citation>
    <scope>NUCLEOTIDE SEQUENCE [LARGE SCALE GENOMIC DNA]</scope>
    <source>
        <strain evidence="8 9">HKS19</strain>
    </source>
</reference>
<dbReference type="InterPro" id="IPR010104">
    <property type="entry name" value="TonB_rcpt_bac"/>
</dbReference>
<dbReference type="InterPro" id="IPR037066">
    <property type="entry name" value="Plug_dom_sf"/>
</dbReference>
<keyword evidence="2 4" id="KW-0472">Membrane</keyword>
<keyword evidence="9" id="KW-1185">Reference proteome</keyword>
<dbReference type="Pfam" id="PF07715">
    <property type="entry name" value="Plug"/>
    <property type="match status" value="1"/>
</dbReference>
<dbReference type="AlphaFoldDB" id="A0A5B8LJA1"/>
<dbReference type="KEGG" id="spai:FPZ24_10635"/>
<dbReference type="PANTHER" id="PTHR40980">
    <property type="entry name" value="PLUG DOMAIN-CONTAINING PROTEIN"/>
    <property type="match status" value="1"/>
</dbReference>
<dbReference type="GO" id="GO:0009279">
    <property type="term" value="C:cell outer membrane"/>
    <property type="evidence" value="ECO:0007669"/>
    <property type="project" value="UniProtKB-SubCell"/>
</dbReference>
<sequence>MEFDRSTIRVGGQTAGRIFREEDMRKGFKFDLRRGGASLAVLAIAVTASAANAQTAPAADPAAPAPAADAPQDDQSGGTDIIITGFRGSLARALDQKKSSAVAIDSILAEDIGKFPDLNLSESIQRIPGVALSRDGGEGRSISVRGLGPQFTRVRINSMEAIATAGGSDASGGTNRGRGFDFNVFAADLFNAITVQKTPDAATEEGSLGATVDLRTARPFDYKSGFTVAASAQGSYNDLAEKFSPRAALMVSWSNQDGTFGVLVSGAYTKRKLVESGFSTVRWTTNTAGAAPGFQSYLGTTCAYPATPANAPSTTQACIDANNLFHPRFPRYDFYIDDQQRIGLTGSIQWKPTPSTTVSIDGLYADFKATREERYLEANGFSVAGACTAANRATTCGVADIDVLTATVNNGALIAGTFNDVDLRVENRFDRLDTKFKQLTINLDQKFGDRFSMNFVAGHSESNHQNPIQNTVTFDLYNVQGYGYDYTNRQRPTFNFGNANLANGTGWVLSQLRLRSASAKNTYETGAFSFKWDVTDDFTVSGGAAYKGYGFAATDLRRSNGTTAAQDTNLACCTLPADRDLNQFGQIVTIEGQTFFDSDYFKAAQYFGLEDPTARGGTFKLGIEPGLAGNVQVAEHDKSGFLQFDFKRDFGAFNLRGNAGVRYVQTFQRSQGYSFIGTAAVPLTVSRTYDDWLPSANLVFEFSPKFQIRLAAARVMARPDLTSLAPSATVSVSGANRSVSVGNPNLDPFRATTLDAAAEWYYMPGALFSVALFQKNIGSFVQTVQSSGAFSNNPFGLPDSLAVAACGSLDPGICNPSLTNWVFSAPRNTPGGKLRGIEINFQQPFKFLPGFLGNFGVLLNYTHVTSSIKYLSSTGAVVKVGDLTGLSRDSANATLYYEDKVLSARVSAAYRSRYLSDAVGTQGIDSQGYNRTVNIDASAQITVTKWMKLTFEGINLTDQYQDQFNDGRDLLSVYHHTGREFLAGVRFNF</sequence>
<dbReference type="PANTHER" id="PTHR40980:SF3">
    <property type="entry name" value="TONB-DEPENDENT RECEPTOR-LIKE BETA-BARREL DOMAIN-CONTAINING PROTEIN"/>
    <property type="match status" value="1"/>
</dbReference>
<dbReference type="Pfam" id="PF00593">
    <property type="entry name" value="TonB_dep_Rec_b-barrel"/>
    <property type="match status" value="1"/>
</dbReference>
<comment type="similarity">
    <text evidence="4">Belongs to the TonB-dependent receptor family.</text>
</comment>
<evidence type="ECO:0000256" key="5">
    <source>
        <dbReference type="SAM" id="MobiDB-lite"/>
    </source>
</evidence>
<evidence type="ECO:0000313" key="9">
    <source>
        <dbReference type="Proteomes" id="UP000315673"/>
    </source>
</evidence>
<protein>
    <submittedName>
        <fullName evidence="8">TonB-dependent receptor</fullName>
    </submittedName>
</protein>
<feature type="region of interest" description="Disordered" evidence="5">
    <location>
        <begin position="56"/>
        <end position="81"/>
    </location>
</feature>
<keyword evidence="3" id="KW-0998">Cell outer membrane</keyword>
<feature type="domain" description="TonB-dependent receptor-like beta-barrel" evidence="6">
    <location>
        <begin position="477"/>
        <end position="956"/>
    </location>
</feature>
<feature type="domain" description="TonB-dependent receptor plug" evidence="7">
    <location>
        <begin position="97"/>
        <end position="204"/>
    </location>
</feature>
<dbReference type="CDD" id="cd01347">
    <property type="entry name" value="ligand_gated_channel"/>
    <property type="match status" value="1"/>
</dbReference>
<evidence type="ECO:0000313" key="8">
    <source>
        <dbReference type="EMBL" id="QDZ07885.1"/>
    </source>
</evidence>
<name>A0A5B8LJA1_9SPHN</name>
<evidence type="ECO:0000256" key="2">
    <source>
        <dbReference type="ARBA" id="ARBA00023136"/>
    </source>
</evidence>
<dbReference type="OrthoDB" id="5476657at2"/>
<keyword evidence="8" id="KW-0675">Receptor</keyword>
<accession>A0A5B8LJA1</accession>
<dbReference type="NCBIfam" id="TIGR01782">
    <property type="entry name" value="TonB-Xanth-Caul"/>
    <property type="match status" value="1"/>
</dbReference>
<evidence type="ECO:0000256" key="1">
    <source>
        <dbReference type="ARBA" id="ARBA00004442"/>
    </source>
</evidence>
<evidence type="ECO:0000259" key="6">
    <source>
        <dbReference type="Pfam" id="PF00593"/>
    </source>
</evidence>
<dbReference type="Gene3D" id="2.170.130.10">
    <property type="entry name" value="TonB-dependent receptor, plug domain"/>
    <property type="match status" value="1"/>
</dbReference>
<organism evidence="8 9">
    <name type="scientific">Sphingomonas panacisoli</name>
    <dbReference type="NCBI Taxonomy" id="1813879"/>
    <lineage>
        <taxon>Bacteria</taxon>
        <taxon>Pseudomonadati</taxon>
        <taxon>Pseudomonadota</taxon>
        <taxon>Alphaproteobacteria</taxon>
        <taxon>Sphingomonadales</taxon>
        <taxon>Sphingomonadaceae</taxon>
        <taxon>Sphingomonas</taxon>
    </lineage>
</organism>
<evidence type="ECO:0000256" key="3">
    <source>
        <dbReference type="ARBA" id="ARBA00023237"/>
    </source>
</evidence>
<proteinExistence type="inferred from homology"/>
<dbReference type="InterPro" id="IPR036942">
    <property type="entry name" value="Beta-barrel_TonB_sf"/>
</dbReference>
<dbReference type="Gene3D" id="2.40.170.20">
    <property type="entry name" value="TonB-dependent receptor, beta-barrel domain"/>
    <property type="match status" value="2"/>
</dbReference>
<dbReference type="EMBL" id="CP042306">
    <property type="protein sequence ID" value="QDZ07885.1"/>
    <property type="molecule type" value="Genomic_DNA"/>
</dbReference>
<comment type="subcellular location">
    <subcellularLocation>
        <location evidence="1 4">Cell outer membrane</location>
    </subcellularLocation>
</comment>
<feature type="compositionally biased region" description="Low complexity" evidence="5">
    <location>
        <begin position="56"/>
        <end position="70"/>
    </location>
</feature>
<evidence type="ECO:0000256" key="4">
    <source>
        <dbReference type="RuleBase" id="RU003357"/>
    </source>
</evidence>
<dbReference type="SUPFAM" id="SSF56935">
    <property type="entry name" value="Porins"/>
    <property type="match status" value="1"/>
</dbReference>
<evidence type="ECO:0000259" key="7">
    <source>
        <dbReference type="Pfam" id="PF07715"/>
    </source>
</evidence>